<feature type="transmembrane region" description="Helical" evidence="1">
    <location>
        <begin position="42"/>
        <end position="60"/>
    </location>
</feature>
<dbReference type="RefSeq" id="WP_071236673.1">
    <property type="nucleotide sequence ID" value="NZ_KV861355.1"/>
</dbReference>
<keyword evidence="1" id="KW-0472">Membrane</keyword>
<keyword evidence="1" id="KW-1133">Transmembrane helix</keyword>
<gene>
    <name evidence="2" type="ORF">BI375_23780</name>
</gene>
<name>A0ABX3D527_9VIBR</name>
<dbReference type="EMBL" id="MKFT01000051">
    <property type="protein sequence ID" value="OHY89363.1"/>
    <property type="molecule type" value="Genomic_DNA"/>
</dbReference>
<evidence type="ECO:0000313" key="2">
    <source>
        <dbReference type="EMBL" id="OHY89363.1"/>
    </source>
</evidence>
<keyword evidence="3" id="KW-1185">Reference proteome</keyword>
<reference evidence="2 3" key="1">
    <citation type="submission" date="2016-09" db="EMBL/GenBank/DDBJ databases">
        <title>Isolation, identification and antibiotic sensitivity analysis of bacterial pathogen from juvenile Hippocampus erectus with tail-rotted disease.</title>
        <authorList>
            <person name="Yang Q."/>
        </authorList>
    </citation>
    <scope>NUCLEOTIDE SEQUENCE [LARGE SCALE GENOMIC DNA]</scope>
    <source>
        <strain evidence="2 3">HM-10</strain>
    </source>
</reference>
<protein>
    <submittedName>
        <fullName evidence="2">Uncharacterized protein</fullName>
    </submittedName>
</protein>
<comment type="caution">
    <text evidence="2">The sequence shown here is derived from an EMBL/GenBank/DDBJ whole genome shotgun (WGS) entry which is preliminary data.</text>
</comment>
<sequence>MDTFVLPALLVLLSAILRSFIVNKSSTPSVLGEIGMGLPVDLTFVALSIVITISASSFTVDWVNSRPSLIVGALIVAAVQIGALYKPCKEYVDEDKPWHSFGLWLLNALCTFLVFAFLLFEVVA</sequence>
<evidence type="ECO:0000313" key="3">
    <source>
        <dbReference type="Proteomes" id="UP000180133"/>
    </source>
</evidence>
<organism evidence="2 3">
    <name type="scientific">Vibrio rotiferianus</name>
    <dbReference type="NCBI Taxonomy" id="190895"/>
    <lineage>
        <taxon>Bacteria</taxon>
        <taxon>Pseudomonadati</taxon>
        <taxon>Pseudomonadota</taxon>
        <taxon>Gammaproteobacteria</taxon>
        <taxon>Vibrionales</taxon>
        <taxon>Vibrionaceae</taxon>
        <taxon>Vibrio</taxon>
    </lineage>
</organism>
<accession>A0ABX3D527</accession>
<keyword evidence="1" id="KW-0812">Transmembrane</keyword>
<feature type="transmembrane region" description="Helical" evidence="1">
    <location>
        <begin position="67"/>
        <end position="85"/>
    </location>
</feature>
<evidence type="ECO:0000256" key="1">
    <source>
        <dbReference type="SAM" id="Phobius"/>
    </source>
</evidence>
<dbReference type="Proteomes" id="UP000180133">
    <property type="component" value="Unassembled WGS sequence"/>
</dbReference>
<proteinExistence type="predicted"/>
<feature type="transmembrane region" description="Helical" evidence="1">
    <location>
        <begin position="101"/>
        <end position="120"/>
    </location>
</feature>